<name>A0A6C0H1C2_9ZZZZ</name>
<evidence type="ECO:0000256" key="1">
    <source>
        <dbReference type="SAM" id="Phobius"/>
    </source>
</evidence>
<evidence type="ECO:0000313" key="2">
    <source>
        <dbReference type="EMBL" id="QHT73873.1"/>
    </source>
</evidence>
<keyword evidence="1" id="KW-0472">Membrane</keyword>
<proteinExistence type="predicted"/>
<keyword evidence="1" id="KW-0812">Transmembrane</keyword>
<accession>A0A6C0H1C2</accession>
<protein>
    <submittedName>
        <fullName evidence="2">Uncharacterized protein</fullName>
    </submittedName>
</protein>
<dbReference type="EMBL" id="MN739833">
    <property type="protein sequence ID" value="QHT73873.1"/>
    <property type="molecule type" value="Genomic_DNA"/>
</dbReference>
<sequence>MNLYFQLFFIIIVTYYLFFYNKKEAKKLVKSKKSSKKIIEKFKGNKNASNTGGSNGGGFFGGAAGGGLTSLRIPYYITRMSTKGYDFNSLGGSNHGNNSIDNDESNLISYPIDLGYKVDKKLKNKIKLKSINKIKLKPANKVKEYEENNNQQSVASGYYPLDFGYDLDKKKIKYLKAVDDSLDRIRLLVNKDRQVLYNVQDRNPIKIDNNPKPFEFIAKYLVEKLNIFSRNLYNLSFIKFNSINGEEIDDQYLVLLSMQFSIKMKKEGLSDKITKNEFNIITEVIINKPNVVLDKKGDIYFRQIYVNDKFVNNYAPANIINQLTKLSDIKPSIIILYLKKVDKSLKKIKYLLIKDTEIAYNPKCQKSTIIDEKSSKQFNFVADYLVKKLNNLNENLYIIKFNKFNKIEGQETIDQAKAIIDMSFQINLVNEKIDTKSKEKFEEDVNDDEEDYKYNFNIISDIITTKPKYGVKADVFFKELGVSDKSYNLYNDYGSISTSINLTPDDTNKDWKPLKSILSTKPRVEYIETNKLGKMCS</sequence>
<keyword evidence="1" id="KW-1133">Transmembrane helix</keyword>
<organism evidence="2">
    <name type="scientific">viral metagenome</name>
    <dbReference type="NCBI Taxonomy" id="1070528"/>
    <lineage>
        <taxon>unclassified sequences</taxon>
        <taxon>metagenomes</taxon>
        <taxon>organismal metagenomes</taxon>
    </lineage>
</organism>
<feature type="transmembrane region" description="Helical" evidence="1">
    <location>
        <begin position="6"/>
        <end position="22"/>
    </location>
</feature>
<dbReference type="AlphaFoldDB" id="A0A6C0H1C2"/>
<reference evidence="2" key="1">
    <citation type="journal article" date="2020" name="Nature">
        <title>Giant virus diversity and host interactions through global metagenomics.</title>
        <authorList>
            <person name="Schulz F."/>
            <person name="Roux S."/>
            <person name="Paez-Espino D."/>
            <person name="Jungbluth S."/>
            <person name="Walsh D.A."/>
            <person name="Denef V.J."/>
            <person name="McMahon K.D."/>
            <person name="Konstantinidis K.T."/>
            <person name="Eloe-Fadrosh E.A."/>
            <person name="Kyrpides N.C."/>
            <person name="Woyke T."/>
        </authorList>
    </citation>
    <scope>NUCLEOTIDE SEQUENCE</scope>
    <source>
        <strain evidence="2">GVMAG-M-3300023179-4</strain>
    </source>
</reference>